<dbReference type="PANTHER" id="PTHR31636">
    <property type="entry name" value="OSJNBA0084A10.13 PROTEIN-RELATED"/>
    <property type="match status" value="1"/>
</dbReference>
<dbReference type="InterPro" id="IPR005202">
    <property type="entry name" value="TF_GRAS"/>
</dbReference>
<dbReference type="EMBL" id="CM026426">
    <property type="protein sequence ID" value="KAG0571331.1"/>
    <property type="molecule type" value="Genomic_DNA"/>
</dbReference>
<dbReference type="EMBL" id="CM026426">
    <property type="protein sequence ID" value="KAG0571330.1"/>
    <property type="molecule type" value="Genomic_DNA"/>
</dbReference>
<dbReference type="PROSITE" id="PS50985">
    <property type="entry name" value="GRAS"/>
    <property type="match status" value="1"/>
</dbReference>
<dbReference type="AlphaFoldDB" id="A0A8T0HKJ3"/>
<keyword evidence="1" id="KW-0805">Transcription regulation</keyword>
<dbReference type="EMBL" id="CM026426">
    <property type="protein sequence ID" value="KAG0571334.1"/>
    <property type="molecule type" value="Genomic_DNA"/>
</dbReference>
<dbReference type="EMBL" id="CM026426">
    <property type="protein sequence ID" value="KAG0571329.1"/>
    <property type="molecule type" value="Genomic_DNA"/>
</dbReference>
<evidence type="ECO:0000256" key="3">
    <source>
        <dbReference type="SAM" id="MobiDB-lite"/>
    </source>
</evidence>
<organism evidence="4 5">
    <name type="scientific">Ceratodon purpureus</name>
    <name type="common">Fire moss</name>
    <name type="synonym">Dicranum purpureum</name>
    <dbReference type="NCBI Taxonomy" id="3225"/>
    <lineage>
        <taxon>Eukaryota</taxon>
        <taxon>Viridiplantae</taxon>
        <taxon>Streptophyta</taxon>
        <taxon>Embryophyta</taxon>
        <taxon>Bryophyta</taxon>
        <taxon>Bryophytina</taxon>
        <taxon>Bryopsida</taxon>
        <taxon>Dicranidae</taxon>
        <taxon>Pseudoditrichales</taxon>
        <taxon>Ditrichaceae</taxon>
        <taxon>Ceratodon</taxon>
    </lineage>
</organism>
<evidence type="ECO:0000256" key="1">
    <source>
        <dbReference type="ARBA" id="ARBA00023015"/>
    </source>
</evidence>
<feature type="compositionally biased region" description="Low complexity" evidence="3">
    <location>
        <begin position="86"/>
        <end position="102"/>
    </location>
</feature>
<gene>
    <name evidence="4" type="ORF">KC19_VG002900</name>
</gene>
<evidence type="ECO:0000313" key="5">
    <source>
        <dbReference type="Proteomes" id="UP000822688"/>
    </source>
</evidence>
<dbReference type="EMBL" id="CM026426">
    <property type="protein sequence ID" value="KAG0571335.1"/>
    <property type="molecule type" value="Genomic_DNA"/>
</dbReference>
<sequence length="659" mass="72207">MSVQYRPDQGTIKLAPGCPPGNDREFLTDTANSQQAPSCYGTQISYDDGQRQGAYGIKIKYQCSPISPLSPADSSQAVSETGPRMSGGWSSMSYQSESSSHSDVTLEDRPNQEADYWGRQRHSELSMGSGGYQNSPSSVLRPMSHPAANVGGYQLSDHQHVVPEDKSAQSQSNYVQRNPQISSDVAHMLQVLESALLDDDHDDDAGDLSGSLGGGLDPASEGSWAHTIDELLAVDSPALESSTVTSASTESEFSKQHQNWKIANCPGPVIARVDEPAPQKLVVETRSRPEQLLVACAEAVSNNDMPVANVLIAQLNQVVSIYGDPMQRLAAYMVEGLVARVAASGKGLYKALKCKEPPTRDLLSAMQILYEVCPYFKFGYMAANGAIAEAFQNEERVHIIDFEIAQGTQWTTLIQALAARPGGPPHLRITGCDDPTPGPNPCAGVEMVGKRLGQLAEAVGVQFVFHPVAKKTSEVEVWMLERQAGEALAVNFALNLHHVPDESVCTSNPRDRMLHMMKSLSPKVLTLVEQEANTNTAPFFPRFLETLSYYSAIFDSLDITLARESKERVNVEQQCLARDIVNIIASEGAERVERHEMTGKWRARMMMAGFRPYPLSQTVNNTIKTLLESYSEKYRLKEQAGALFLGWQNRTLIVSSAWH</sequence>
<feature type="region of interest" description="Disordered" evidence="3">
    <location>
        <begin position="68"/>
        <end position="111"/>
    </location>
</feature>
<dbReference type="EMBL" id="CM026426">
    <property type="protein sequence ID" value="KAG0571336.1"/>
    <property type="molecule type" value="Genomic_DNA"/>
</dbReference>
<dbReference type="EMBL" id="CM026426">
    <property type="protein sequence ID" value="KAG0571333.1"/>
    <property type="molecule type" value="Genomic_DNA"/>
</dbReference>
<protein>
    <submittedName>
        <fullName evidence="4">Uncharacterized protein</fullName>
    </submittedName>
</protein>
<feature type="compositionally biased region" description="Polar residues" evidence="3">
    <location>
        <begin position="68"/>
        <end position="79"/>
    </location>
</feature>
<evidence type="ECO:0000313" key="4">
    <source>
        <dbReference type="EMBL" id="KAG0571331.1"/>
    </source>
</evidence>
<name>A0A8T0HKJ3_CERPU</name>
<accession>A0A8T0HKJ3</accession>
<dbReference type="Proteomes" id="UP000822688">
    <property type="component" value="Chromosome V"/>
</dbReference>
<comment type="caution">
    <text evidence="4">The sequence shown here is derived from an EMBL/GenBank/DDBJ whole genome shotgun (WGS) entry which is preliminary data.</text>
</comment>
<reference evidence="4" key="1">
    <citation type="submission" date="2020-06" db="EMBL/GenBank/DDBJ databases">
        <title>WGS assembly of Ceratodon purpureus strain R40.</title>
        <authorList>
            <person name="Carey S.B."/>
            <person name="Jenkins J."/>
            <person name="Shu S."/>
            <person name="Lovell J.T."/>
            <person name="Sreedasyam A."/>
            <person name="Maumus F."/>
            <person name="Tiley G.P."/>
            <person name="Fernandez-Pozo N."/>
            <person name="Barry K."/>
            <person name="Chen C."/>
            <person name="Wang M."/>
            <person name="Lipzen A."/>
            <person name="Daum C."/>
            <person name="Saski C.A."/>
            <person name="Payton A.C."/>
            <person name="Mcbreen J.C."/>
            <person name="Conrad R.E."/>
            <person name="Kollar L.M."/>
            <person name="Olsson S."/>
            <person name="Huttunen S."/>
            <person name="Landis J.B."/>
            <person name="Wickett N.J."/>
            <person name="Johnson M.G."/>
            <person name="Rensing S.A."/>
            <person name="Grimwood J."/>
            <person name="Schmutz J."/>
            <person name="Mcdaniel S.F."/>
        </authorList>
    </citation>
    <scope>NUCLEOTIDE SEQUENCE</scope>
    <source>
        <strain evidence="4">R40</strain>
    </source>
</reference>
<keyword evidence="5" id="KW-1185">Reference proteome</keyword>
<keyword evidence="2" id="KW-0804">Transcription</keyword>
<dbReference type="Pfam" id="PF03514">
    <property type="entry name" value="GRAS"/>
    <property type="match status" value="1"/>
</dbReference>
<proteinExistence type="predicted"/>
<feature type="region of interest" description="Disordered" evidence="3">
    <location>
        <begin position="200"/>
        <end position="220"/>
    </location>
</feature>
<dbReference type="EMBL" id="CM026426">
    <property type="protein sequence ID" value="KAG0571332.1"/>
    <property type="molecule type" value="Genomic_DNA"/>
</dbReference>
<feature type="region of interest" description="Disordered" evidence="3">
    <location>
        <begin position="1"/>
        <end position="34"/>
    </location>
</feature>
<evidence type="ECO:0000256" key="2">
    <source>
        <dbReference type="ARBA" id="ARBA00023163"/>
    </source>
</evidence>